<protein>
    <submittedName>
        <fullName evidence="2">Uncharacterized protein</fullName>
    </submittedName>
</protein>
<dbReference type="OrthoDB" id="1912109at2759"/>
<comment type="caution">
    <text evidence="2">The sequence shown here is derived from an EMBL/GenBank/DDBJ whole genome shotgun (WGS) entry which is preliminary data.</text>
</comment>
<feature type="region of interest" description="Disordered" evidence="1">
    <location>
        <begin position="252"/>
        <end position="276"/>
    </location>
</feature>
<proteinExistence type="predicted"/>
<organism evidence="2 3">
    <name type="scientific">Ceratopteris richardii</name>
    <name type="common">Triangle waterfern</name>
    <dbReference type="NCBI Taxonomy" id="49495"/>
    <lineage>
        <taxon>Eukaryota</taxon>
        <taxon>Viridiplantae</taxon>
        <taxon>Streptophyta</taxon>
        <taxon>Embryophyta</taxon>
        <taxon>Tracheophyta</taxon>
        <taxon>Polypodiopsida</taxon>
        <taxon>Polypodiidae</taxon>
        <taxon>Polypodiales</taxon>
        <taxon>Pteridineae</taxon>
        <taxon>Pteridaceae</taxon>
        <taxon>Parkerioideae</taxon>
        <taxon>Ceratopteris</taxon>
    </lineage>
</organism>
<evidence type="ECO:0000313" key="3">
    <source>
        <dbReference type="Proteomes" id="UP000825935"/>
    </source>
</evidence>
<sequence length="321" mass="37258">MHRRWRKLPPLQGFLSSKPKLPRLIASSGMVYVWLDEEPHDVVKMDLGRGDWTWKELKLSHHFNKQCVDFNGKIYIPRSSATETGRHEEWVVMAHYMLSDECEQVETWNHENLRVVFCKSLQVAKHYDKGLYAFVEHESVHNPRLELLEYDSCSDSWRSQEDMSFPGYKWPELAEVKLLNADCFEPPLQTDANTAWADCENEVITWFDSRGTPKSWVCIDYSSSPKDMYMEYTQYIGGSLYAVFCKDREIVDDDDDEEGDGDEDDKEKNLEGQKDPMLNKSTIMKGRINLTSNSVEWEATVVIGCFEDARDSPVECFTVMG</sequence>
<evidence type="ECO:0000313" key="2">
    <source>
        <dbReference type="EMBL" id="KAH7278974.1"/>
    </source>
</evidence>
<evidence type="ECO:0000256" key="1">
    <source>
        <dbReference type="SAM" id="MobiDB-lite"/>
    </source>
</evidence>
<reference evidence="2" key="1">
    <citation type="submission" date="2021-08" db="EMBL/GenBank/DDBJ databases">
        <title>WGS assembly of Ceratopteris richardii.</title>
        <authorList>
            <person name="Marchant D.B."/>
            <person name="Chen G."/>
            <person name="Jenkins J."/>
            <person name="Shu S."/>
            <person name="Leebens-Mack J."/>
            <person name="Grimwood J."/>
            <person name="Schmutz J."/>
            <person name="Soltis P."/>
            <person name="Soltis D."/>
            <person name="Chen Z.-H."/>
        </authorList>
    </citation>
    <scope>NUCLEOTIDE SEQUENCE</scope>
    <source>
        <strain evidence="2">Whitten #5841</strain>
        <tissue evidence="2">Leaf</tissue>
    </source>
</reference>
<keyword evidence="3" id="KW-1185">Reference proteome</keyword>
<name>A0A8T2Q5D4_CERRI</name>
<dbReference type="Proteomes" id="UP000825935">
    <property type="component" value="Chromosome 38"/>
</dbReference>
<gene>
    <name evidence="2" type="ORF">KP509_38G067500</name>
</gene>
<dbReference type="AlphaFoldDB" id="A0A8T2Q5D4"/>
<accession>A0A8T2Q5D4</accession>
<feature type="compositionally biased region" description="Acidic residues" evidence="1">
    <location>
        <begin position="252"/>
        <end position="265"/>
    </location>
</feature>
<dbReference type="EMBL" id="CM035443">
    <property type="protein sequence ID" value="KAH7278974.1"/>
    <property type="molecule type" value="Genomic_DNA"/>
</dbReference>